<dbReference type="RefSeq" id="WP_161694890.1">
    <property type="nucleotide sequence ID" value="NZ_JAAAMU010000002.1"/>
</dbReference>
<name>A0A7X4YL33_9BACL</name>
<dbReference type="EMBL" id="JAAAMU010000002">
    <property type="protein sequence ID" value="NBC68262.1"/>
    <property type="molecule type" value="Genomic_DNA"/>
</dbReference>
<sequence>MKKWAIALLVLSLFAFSSTAAFAQGSNSGRSTSAKLKSQQASCNVTVIMLNQVLQKTKSEQTKALLKNLIAQFKAQCVSGANPNDQSIKKVTDDKNALAIQFLGGDSAINVTLPIILPSKGKNGSSVKWTSSNPQILSNDGLTIHRPSQSDVAVDLTASLKFNNATASRTFRVVVKGVYPQLSDSERVAKDKAALAIGFGGSDNAGSVTQPFKSLPSKGANGSAIKWTSSAPNIISNDGRSVNRPGNGSGDAYVVFTAIIQSGSSTDIKIFPVTVKQQMPDPQRVAADKAALAIDFGGSDSTGRVTRPVDGLPSRGVNGSKITWTSSTPGVLSSDGKTIHRPAYGSGDAFVVMTAIINSGSATDVKVFVLTVKPEFNNQEKAAADKADLAISYKGSDNASSVTQPLGLPSKGYYGSTIVWYSSNSAVISNNGATLHRPAHGKGDAAVTLTAVISNNGYGDVRTFNVTVKQQ</sequence>
<gene>
    <name evidence="3" type="ORF">GT003_04520</name>
</gene>
<feature type="domain" description="Atrophied bacterial Ig" evidence="2">
    <location>
        <begin position="91"/>
        <end position="176"/>
    </location>
</feature>
<evidence type="ECO:0000256" key="1">
    <source>
        <dbReference type="SAM" id="SignalP"/>
    </source>
</evidence>
<dbReference type="OrthoDB" id="2481354at2"/>
<feature type="chain" id="PRO_5030743237" description="Atrophied bacterial Ig domain-containing protein" evidence="1">
    <location>
        <begin position="24"/>
        <end position="471"/>
    </location>
</feature>
<feature type="signal peptide" evidence="1">
    <location>
        <begin position="1"/>
        <end position="23"/>
    </location>
</feature>
<protein>
    <recommendedName>
        <fullName evidence="2">Atrophied bacterial Ig domain-containing protein</fullName>
    </recommendedName>
</protein>
<feature type="domain" description="Atrophied bacterial Ig" evidence="2">
    <location>
        <begin position="383"/>
        <end position="471"/>
    </location>
</feature>
<reference evidence="3 4" key="1">
    <citation type="submission" date="2020-01" db="EMBL/GenBank/DDBJ databases">
        <title>Paenibacillus soybeanensis sp. nov. isolated from the nodules of soybean (Glycine max(L.) Merr).</title>
        <authorList>
            <person name="Wang H."/>
        </authorList>
    </citation>
    <scope>NUCLEOTIDE SEQUENCE [LARGE SCALE GENOMIC DNA]</scope>
    <source>
        <strain evidence="3 4">DSM 23054</strain>
    </source>
</reference>
<feature type="domain" description="Atrophied bacterial Ig" evidence="2">
    <location>
        <begin position="188"/>
        <end position="278"/>
    </location>
</feature>
<dbReference type="InterPro" id="IPR046780">
    <property type="entry name" value="aBig_2"/>
</dbReference>
<evidence type="ECO:0000259" key="2">
    <source>
        <dbReference type="Pfam" id="PF20578"/>
    </source>
</evidence>
<keyword evidence="4" id="KW-1185">Reference proteome</keyword>
<keyword evidence="1" id="KW-0732">Signal</keyword>
<evidence type="ECO:0000313" key="4">
    <source>
        <dbReference type="Proteomes" id="UP000558113"/>
    </source>
</evidence>
<dbReference type="AlphaFoldDB" id="A0A7X4YL33"/>
<dbReference type="Pfam" id="PF20578">
    <property type="entry name" value="aBig_2"/>
    <property type="match status" value="4"/>
</dbReference>
<organism evidence="3 4">
    <name type="scientific">Paenibacillus sacheonensis</name>
    <dbReference type="NCBI Taxonomy" id="742054"/>
    <lineage>
        <taxon>Bacteria</taxon>
        <taxon>Bacillati</taxon>
        <taxon>Bacillota</taxon>
        <taxon>Bacilli</taxon>
        <taxon>Bacillales</taxon>
        <taxon>Paenibacillaceae</taxon>
        <taxon>Paenibacillus</taxon>
    </lineage>
</organism>
<comment type="caution">
    <text evidence="3">The sequence shown here is derived from an EMBL/GenBank/DDBJ whole genome shotgun (WGS) entry which is preliminary data.</text>
</comment>
<proteinExistence type="predicted"/>
<accession>A0A7X4YL33</accession>
<feature type="domain" description="Atrophied bacterial Ig" evidence="2">
    <location>
        <begin position="285"/>
        <end position="374"/>
    </location>
</feature>
<evidence type="ECO:0000313" key="3">
    <source>
        <dbReference type="EMBL" id="NBC68262.1"/>
    </source>
</evidence>
<dbReference type="Proteomes" id="UP000558113">
    <property type="component" value="Unassembled WGS sequence"/>
</dbReference>